<feature type="transmembrane region" description="Helical" evidence="6">
    <location>
        <begin position="396"/>
        <end position="418"/>
    </location>
</feature>
<comment type="subcellular location">
    <subcellularLocation>
        <location evidence="1">Cell membrane</location>
        <topology evidence="1">Multi-pass membrane protein</topology>
    </subcellularLocation>
</comment>
<evidence type="ECO:0000313" key="7">
    <source>
        <dbReference type="EMBL" id="AMM40132.1"/>
    </source>
</evidence>
<feature type="transmembrane region" description="Helical" evidence="6">
    <location>
        <begin position="207"/>
        <end position="226"/>
    </location>
</feature>
<protein>
    <submittedName>
        <fullName evidence="7">Amino acid permease</fullName>
    </submittedName>
</protein>
<evidence type="ECO:0000256" key="2">
    <source>
        <dbReference type="ARBA" id="ARBA00022475"/>
    </source>
</evidence>
<accession>A0A7U4QIS5</accession>
<dbReference type="InterPro" id="IPR002293">
    <property type="entry name" value="AA/rel_permease1"/>
</dbReference>
<feature type="transmembrane region" description="Helical" evidence="6">
    <location>
        <begin position="430"/>
        <end position="447"/>
    </location>
</feature>
<gene>
    <name evidence="7" type="ORF">HS1_000326</name>
</gene>
<name>A0A7U4QIS5_DESA2</name>
<keyword evidence="5 6" id="KW-0472">Membrane</keyword>
<keyword evidence="2" id="KW-1003">Cell membrane</keyword>
<keyword evidence="3 6" id="KW-0812">Transmembrane</keyword>
<evidence type="ECO:0000256" key="3">
    <source>
        <dbReference type="ARBA" id="ARBA00022692"/>
    </source>
</evidence>
<evidence type="ECO:0000313" key="8">
    <source>
        <dbReference type="Proteomes" id="UP000070560"/>
    </source>
</evidence>
<dbReference type="PIRSF" id="PIRSF006060">
    <property type="entry name" value="AA_transporter"/>
    <property type="match status" value="1"/>
</dbReference>
<evidence type="ECO:0000256" key="4">
    <source>
        <dbReference type="ARBA" id="ARBA00022989"/>
    </source>
</evidence>
<organism evidence="7 8">
    <name type="scientific">Desulfofervidus auxilii</name>
    <dbReference type="NCBI Taxonomy" id="1621989"/>
    <lineage>
        <taxon>Bacteria</taxon>
        <taxon>Pseudomonadati</taxon>
        <taxon>Thermodesulfobacteriota</taxon>
        <taxon>Candidatus Desulfofervidia</taxon>
        <taxon>Candidatus Desulfofervidales</taxon>
        <taxon>Candidatus Desulfofervidaceae</taxon>
        <taxon>Candidatus Desulfofervidus</taxon>
    </lineage>
</organism>
<keyword evidence="4 6" id="KW-1133">Transmembrane helix</keyword>
<dbReference type="AlphaFoldDB" id="A0A7U4QIS5"/>
<dbReference type="Gene3D" id="1.20.1740.10">
    <property type="entry name" value="Amino acid/polyamine transporter I"/>
    <property type="match status" value="1"/>
</dbReference>
<feature type="transmembrane region" description="Helical" evidence="6">
    <location>
        <begin position="126"/>
        <end position="152"/>
    </location>
</feature>
<dbReference type="RefSeq" id="WP_066060431.1">
    <property type="nucleotide sequence ID" value="NZ_CP013015.1"/>
</dbReference>
<keyword evidence="8" id="KW-1185">Reference proteome</keyword>
<dbReference type="Pfam" id="PF13520">
    <property type="entry name" value="AA_permease_2"/>
    <property type="match status" value="1"/>
</dbReference>
<dbReference type="KEGG" id="daw:HS1_000326"/>
<feature type="transmembrane region" description="Helical" evidence="6">
    <location>
        <begin position="333"/>
        <end position="351"/>
    </location>
</feature>
<dbReference type="Proteomes" id="UP000070560">
    <property type="component" value="Chromosome"/>
</dbReference>
<dbReference type="InterPro" id="IPR050367">
    <property type="entry name" value="APC_superfamily"/>
</dbReference>
<dbReference type="OrthoDB" id="138827at2"/>
<dbReference type="PANTHER" id="PTHR42770:SF11">
    <property type="entry name" value="INNER MEMBRANE TRANSPORT PROTEIN YBAT"/>
    <property type="match status" value="1"/>
</dbReference>
<feature type="transmembrane region" description="Helical" evidence="6">
    <location>
        <begin position="164"/>
        <end position="187"/>
    </location>
</feature>
<proteinExistence type="predicted"/>
<feature type="transmembrane region" description="Helical" evidence="6">
    <location>
        <begin position="286"/>
        <end position="312"/>
    </location>
</feature>
<reference evidence="7 8" key="1">
    <citation type="submission" date="2015-10" db="EMBL/GenBank/DDBJ databases">
        <title>Candidatus Desulfofervidus auxilii, a hydrogenotrophic sulfate-reducing bacterium involved in the thermophilic anaerobic oxidation of methane.</title>
        <authorList>
            <person name="Krukenberg V."/>
            <person name="Richter M."/>
            <person name="Wegener G."/>
        </authorList>
    </citation>
    <scope>NUCLEOTIDE SEQUENCE [LARGE SCALE GENOMIC DNA]</scope>
    <source>
        <strain evidence="7 8">HS1</strain>
    </source>
</reference>
<dbReference type="GO" id="GO:0022857">
    <property type="term" value="F:transmembrane transporter activity"/>
    <property type="evidence" value="ECO:0007669"/>
    <property type="project" value="InterPro"/>
</dbReference>
<dbReference type="EMBL" id="CP013015">
    <property type="protein sequence ID" value="AMM40132.1"/>
    <property type="molecule type" value="Genomic_DNA"/>
</dbReference>
<feature type="transmembrane region" description="Helical" evidence="6">
    <location>
        <begin position="12"/>
        <end position="30"/>
    </location>
</feature>
<dbReference type="GO" id="GO:0005886">
    <property type="term" value="C:plasma membrane"/>
    <property type="evidence" value="ECO:0007669"/>
    <property type="project" value="UniProtKB-SubCell"/>
</dbReference>
<feature type="transmembrane region" description="Helical" evidence="6">
    <location>
        <begin position="238"/>
        <end position="263"/>
    </location>
</feature>
<feature type="transmembrane region" description="Helical" evidence="6">
    <location>
        <begin position="357"/>
        <end position="376"/>
    </location>
</feature>
<feature type="transmembrane region" description="Helical" evidence="6">
    <location>
        <begin position="76"/>
        <end position="106"/>
    </location>
</feature>
<sequence length="472" mass="52623">MKRSLKKIITWYELLAIGVGGILGTSWVYLNTKFYAEYGPGGVIFGFFLATVMGVFVSFSYAELGSALKREGGEIVFAYVAFGLKGAFIAGWSLFTAYATCVSFYVPAAGYLFDWFFPKLNTIHLWTVAGTPVYLPSLSLGIFLLIFFFMLNYKGVRLASLPQFFMTLLLAGLGIILFFVAIIYGSVHNMEPFFLKGQAPLKCTIRFALLAMTYLTGFSSLTMLGEESAVNERTFGKVIVLSVFIAGLFYIFMMAGGAVLFPWQDTVKLEKGMIDEFYLFYRPLGMMAWLISLLGMLTSLNGLMLAASRTIFVMGRAGIMPLTFASLDESRKTPQNALIFVLIIAVAFGMLGKRAMVWFLDIGGVSIGIAWTLCVLSMLRLRRKYPSLARPYKAPLILITSPISLTIVILIFAISFIPGTPLSLMWPYEYTLLVVWVVLGAIMYILSQKRWKKLGEEKIARNLLGEYLNIKT</sequence>
<feature type="transmembrane region" description="Helical" evidence="6">
    <location>
        <begin position="42"/>
        <end position="64"/>
    </location>
</feature>
<dbReference type="PANTHER" id="PTHR42770">
    <property type="entry name" value="AMINO ACID TRANSPORTER-RELATED"/>
    <property type="match status" value="1"/>
</dbReference>
<evidence type="ECO:0000256" key="6">
    <source>
        <dbReference type="SAM" id="Phobius"/>
    </source>
</evidence>
<evidence type="ECO:0000256" key="1">
    <source>
        <dbReference type="ARBA" id="ARBA00004651"/>
    </source>
</evidence>
<evidence type="ECO:0000256" key="5">
    <source>
        <dbReference type="ARBA" id="ARBA00023136"/>
    </source>
</evidence>